<proteinExistence type="predicted"/>
<evidence type="ECO:0000259" key="2">
    <source>
        <dbReference type="Pfam" id="PF22688"/>
    </source>
</evidence>
<dbReference type="GO" id="GO:0032297">
    <property type="term" value="P:negative regulation of DNA-templated DNA replication initiation"/>
    <property type="evidence" value="ECO:0007669"/>
    <property type="project" value="InterPro"/>
</dbReference>
<dbReference type="Pfam" id="PF22688">
    <property type="entry name" value="Hda_lid"/>
    <property type="match status" value="1"/>
</dbReference>
<dbReference type="GO" id="GO:0006270">
    <property type="term" value="P:DNA replication initiation"/>
    <property type="evidence" value="ECO:0007669"/>
    <property type="project" value="TreeGrafter"/>
</dbReference>
<reference evidence="4" key="1">
    <citation type="submission" date="2019-12" db="EMBL/GenBank/DDBJ databases">
        <authorList>
            <person name="Awala S.I."/>
            <person name="Rhee S.K."/>
        </authorList>
    </citation>
    <scope>NUCLEOTIDE SEQUENCE [LARGE SCALE GENOMIC DNA]</scope>
    <source>
        <strain evidence="4">IM1</strain>
    </source>
</reference>
<evidence type="ECO:0000313" key="3">
    <source>
        <dbReference type="EMBL" id="QJD31225.1"/>
    </source>
</evidence>
<dbReference type="PANTHER" id="PTHR30050">
    <property type="entry name" value="CHROMOSOMAL REPLICATION INITIATOR PROTEIN DNAA"/>
    <property type="match status" value="1"/>
</dbReference>
<accession>A0A858QBZ4</accession>
<dbReference type="Proteomes" id="UP000503004">
    <property type="component" value="Chromosome"/>
</dbReference>
<dbReference type="Gene3D" id="3.40.50.300">
    <property type="entry name" value="P-loop containing nucleotide triphosphate hydrolases"/>
    <property type="match status" value="1"/>
</dbReference>
<dbReference type="InterPro" id="IPR013317">
    <property type="entry name" value="DnaA_dom"/>
</dbReference>
<organism evidence="3 4">
    <name type="scientific">Methylococcus geothermalis</name>
    <dbReference type="NCBI Taxonomy" id="2681310"/>
    <lineage>
        <taxon>Bacteria</taxon>
        <taxon>Pseudomonadati</taxon>
        <taxon>Pseudomonadota</taxon>
        <taxon>Gammaproteobacteria</taxon>
        <taxon>Methylococcales</taxon>
        <taxon>Methylococcaceae</taxon>
        <taxon>Methylococcus</taxon>
    </lineage>
</organism>
<dbReference type="AlphaFoldDB" id="A0A858QBZ4"/>
<evidence type="ECO:0000259" key="1">
    <source>
        <dbReference type="Pfam" id="PF00308"/>
    </source>
</evidence>
<feature type="domain" description="Hda lid" evidence="2">
    <location>
        <begin position="164"/>
        <end position="228"/>
    </location>
</feature>
<keyword evidence="4" id="KW-1185">Reference proteome</keyword>
<gene>
    <name evidence="3" type="primary">hda</name>
    <name evidence="3" type="ORF">GNH96_15615</name>
</gene>
<evidence type="ECO:0000313" key="4">
    <source>
        <dbReference type="Proteomes" id="UP000503004"/>
    </source>
</evidence>
<dbReference type="InterPro" id="IPR017788">
    <property type="entry name" value="Hda"/>
</dbReference>
<name>A0A858QBZ4_9GAMM</name>
<protein>
    <submittedName>
        <fullName evidence="3">DnaA regulatory inactivator Hda</fullName>
    </submittedName>
</protein>
<dbReference type="NCBIfam" id="TIGR03420">
    <property type="entry name" value="DnaA_homol_Hda"/>
    <property type="match status" value="1"/>
</dbReference>
<dbReference type="Gene3D" id="1.10.8.60">
    <property type="match status" value="1"/>
</dbReference>
<dbReference type="RefSeq" id="WP_169604490.1">
    <property type="nucleotide sequence ID" value="NZ_CP046565.1"/>
</dbReference>
<feature type="domain" description="Chromosomal replication initiator protein DnaA ATPAse" evidence="1">
    <location>
        <begin position="15"/>
        <end position="68"/>
    </location>
</feature>
<dbReference type="PANTHER" id="PTHR30050:SF5">
    <property type="entry name" value="DNAA REGULATORY INACTIVATOR HDA"/>
    <property type="match status" value="1"/>
</dbReference>
<dbReference type="InterPro" id="IPR027417">
    <property type="entry name" value="P-loop_NTPase"/>
</dbReference>
<dbReference type="SUPFAM" id="SSF52540">
    <property type="entry name" value="P-loop containing nucleoside triphosphate hydrolases"/>
    <property type="match status" value="1"/>
</dbReference>
<dbReference type="EMBL" id="CP046565">
    <property type="protein sequence ID" value="QJD31225.1"/>
    <property type="molecule type" value="Genomic_DNA"/>
</dbReference>
<dbReference type="KEGG" id="metu:GNH96_15615"/>
<dbReference type="Pfam" id="PF00308">
    <property type="entry name" value="Bac_DnaA"/>
    <property type="match status" value="2"/>
</dbReference>
<feature type="domain" description="Chromosomal replication initiator protein DnaA ATPAse" evidence="1">
    <location>
        <begin position="93"/>
        <end position="157"/>
    </location>
</feature>
<sequence length="232" mass="25364">MAQQIPLHFAVDPLQTFEAYCAGPNAEAAAAARRCARGEGEPLLYLWGETGLGKTHLINAACREAFRSGRSAACLPLALVGEYGPAVLDGMENQNLVCLDDIERIAGRDDWERQLFGLFNALRDAGNTLVVTASMPPAELPVALPDLKTRLAWGLTLRLHPLADEHKLAALERRAGELGLELSPQVGRFLLSHCRRDMASLQALLEELDRATLAAKRRLTIPFVKSYLEDIA</sequence>
<dbReference type="InterPro" id="IPR055199">
    <property type="entry name" value="Hda_lid"/>
</dbReference>